<dbReference type="GO" id="GO:0015075">
    <property type="term" value="F:monoatomic ion transmembrane transporter activity"/>
    <property type="evidence" value="ECO:0007669"/>
    <property type="project" value="InterPro"/>
</dbReference>
<comment type="similarity">
    <text evidence="2">Belongs to the sideroflexin family.</text>
</comment>
<feature type="transmembrane region" description="Helical" evidence="9">
    <location>
        <begin position="179"/>
        <end position="200"/>
    </location>
</feature>
<comment type="subcellular location">
    <subcellularLocation>
        <location evidence="1">Mitochondrion membrane</location>
        <topology evidence="1">Multi-pass membrane protein</topology>
    </subcellularLocation>
</comment>
<keyword evidence="5" id="KW-0029">Amino-acid transport</keyword>
<evidence type="ECO:0000313" key="11">
    <source>
        <dbReference type="Proteomes" id="UP000030706"/>
    </source>
</evidence>
<evidence type="ECO:0000256" key="7">
    <source>
        <dbReference type="ARBA" id="ARBA00023128"/>
    </source>
</evidence>
<dbReference type="GO" id="GO:0005743">
    <property type="term" value="C:mitochondrial inner membrane"/>
    <property type="evidence" value="ECO:0007669"/>
    <property type="project" value="TreeGrafter"/>
</dbReference>
<keyword evidence="11" id="KW-1185">Reference proteome</keyword>
<keyword evidence="8 9" id="KW-0472">Membrane</keyword>
<dbReference type="GO" id="GO:1990542">
    <property type="term" value="P:mitochondrial transmembrane transport"/>
    <property type="evidence" value="ECO:0007669"/>
    <property type="project" value="TreeGrafter"/>
</dbReference>
<keyword evidence="3" id="KW-0813">Transport</keyword>
<dbReference type="PANTHER" id="PTHR11153:SF6">
    <property type="entry name" value="SIDEROFLEXIN-5"/>
    <property type="match status" value="1"/>
</dbReference>
<evidence type="ECO:0000256" key="8">
    <source>
        <dbReference type="ARBA" id="ARBA00023136"/>
    </source>
</evidence>
<organism evidence="10 11">
    <name type="scientific">Aureobasidium pullulans EXF-150</name>
    <dbReference type="NCBI Taxonomy" id="1043002"/>
    <lineage>
        <taxon>Eukaryota</taxon>
        <taxon>Fungi</taxon>
        <taxon>Dikarya</taxon>
        <taxon>Ascomycota</taxon>
        <taxon>Pezizomycotina</taxon>
        <taxon>Dothideomycetes</taxon>
        <taxon>Dothideomycetidae</taxon>
        <taxon>Dothideales</taxon>
        <taxon>Saccotheciaceae</taxon>
        <taxon>Aureobasidium</taxon>
    </lineage>
</organism>
<dbReference type="RefSeq" id="XP_029757711.1">
    <property type="nucleotide sequence ID" value="XM_029910296.1"/>
</dbReference>
<evidence type="ECO:0000256" key="6">
    <source>
        <dbReference type="ARBA" id="ARBA00022989"/>
    </source>
</evidence>
<dbReference type="InterPro" id="IPR004686">
    <property type="entry name" value="Mtc"/>
</dbReference>
<protein>
    <submittedName>
        <fullName evidence="10">Putative mitochondrial cation transporter</fullName>
    </submittedName>
</protein>
<evidence type="ECO:0000256" key="2">
    <source>
        <dbReference type="ARBA" id="ARBA00005974"/>
    </source>
</evidence>
<name>A0A074XCS4_AURPU</name>
<gene>
    <name evidence="10" type="ORF">M438DRAFT_75250</name>
</gene>
<sequence length="286" mass="30369">MSASLPGNRALPASQYNLDTYWGRVRHAADLSDPRTLFTSPAGLENAKDLVTSYKQGKIQSMTPDLWSAKKVIDATLHPDTGEKVLLPFRMSAYIFSNLVVTAGMLTPGLSTTGTLGWQIANQSLNVAINSSNANKSIPLSMSTMVQSYFLAVGASCGVALGLNSIVPRLKRVSPNTKMLLGRLVPFAAVASAGVLNVFLMRGEEIRKGIDVFPTETEAQKLKREEAGLPLQSLGKSKKAATLAVGETAISRVINATPIMVLPPLLLYLCAAVGSGYFPAETGCQG</sequence>
<evidence type="ECO:0000256" key="9">
    <source>
        <dbReference type="SAM" id="Phobius"/>
    </source>
</evidence>
<dbReference type="PANTHER" id="PTHR11153">
    <property type="entry name" value="SIDEROFLEXIN"/>
    <property type="match status" value="1"/>
</dbReference>
<evidence type="ECO:0000256" key="4">
    <source>
        <dbReference type="ARBA" id="ARBA00022692"/>
    </source>
</evidence>
<evidence type="ECO:0000256" key="5">
    <source>
        <dbReference type="ARBA" id="ARBA00022970"/>
    </source>
</evidence>
<dbReference type="Pfam" id="PF03820">
    <property type="entry name" value="SFXNs"/>
    <property type="match status" value="1"/>
</dbReference>
<evidence type="ECO:0000313" key="10">
    <source>
        <dbReference type="EMBL" id="KEQ81524.1"/>
    </source>
</evidence>
<keyword evidence="4 9" id="KW-0812">Transmembrane</keyword>
<dbReference type="GO" id="GO:0006865">
    <property type="term" value="P:amino acid transport"/>
    <property type="evidence" value="ECO:0007669"/>
    <property type="project" value="UniProtKB-KW"/>
</dbReference>
<dbReference type="OrthoDB" id="6608471at2759"/>
<dbReference type="HOGENOM" id="CLU_039425_0_1_1"/>
<evidence type="ECO:0000256" key="3">
    <source>
        <dbReference type="ARBA" id="ARBA00022448"/>
    </source>
</evidence>
<feature type="transmembrane region" description="Helical" evidence="9">
    <location>
        <begin position="149"/>
        <end position="167"/>
    </location>
</feature>
<keyword evidence="7" id="KW-0496">Mitochondrion</keyword>
<dbReference type="AlphaFoldDB" id="A0A074XCS4"/>
<accession>A0A074XCS4</accession>
<keyword evidence="6 9" id="KW-1133">Transmembrane helix</keyword>
<proteinExistence type="inferred from homology"/>
<reference evidence="10 11" key="1">
    <citation type="journal article" date="2014" name="BMC Genomics">
        <title>Genome sequencing of four Aureobasidium pullulans varieties: biotechnological potential, stress tolerance, and description of new species.</title>
        <authorList>
            <person name="Gostin Ar C."/>
            <person name="Ohm R.A."/>
            <person name="Kogej T."/>
            <person name="Sonjak S."/>
            <person name="Turk M."/>
            <person name="Zajc J."/>
            <person name="Zalar P."/>
            <person name="Grube M."/>
            <person name="Sun H."/>
            <person name="Han J."/>
            <person name="Sharma A."/>
            <person name="Chiniquy J."/>
            <person name="Ngan C.Y."/>
            <person name="Lipzen A."/>
            <person name="Barry K."/>
            <person name="Grigoriev I.V."/>
            <person name="Gunde-Cimerman N."/>
        </authorList>
    </citation>
    <scope>NUCLEOTIDE SEQUENCE [LARGE SCALE GENOMIC DNA]</scope>
    <source>
        <strain evidence="10 11">EXF-150</strain>
    </source>
</reference>
<evidence type="ECO:0000256" key="1">
    <source>
        <dbReference type="ARBA" id="ARBA00004225"/>
    </source>
</evidence>
<dbReference type="EMBL" id="KL584991">
    <property type="protein sequence ID" value="KEQ81524.1"/>
    <property type="molecule type" value="Genomic_DNA"/>
</dbReference>
<dbReference type="GeneID" id="40752602"/>
<dbReference type="STRING" id="1043002.A0A074XCS4"/>
<dbReference type="Proteomes" id="UP000030706">
    <property type="component" value="Unassembled WGS sequence"/>
</dbReference>